<organism evidence="1 2">
    <name type="scientific">Dryococelus australis</name>
    <dbReference type="NCBI Taxonomy" id="614101"/>
    <lineage>
        <taxon>Eukaryota</taxon>
        <taxon>Metazoa</taxon>
        <taxon>Ecdysozoa</taxon>
        <taxon>Arthropoda</taxon>
        <taxon>Hexapoda</taxon>
        <taxon>Insecta</taxon>
        <taxon>Pterygota</taxon>
        <taxon>Neoptera</taxon>
        <taxon>Polyneoptera</taxon>
        <taxon>Phasmatodea</taxon>
        <taxon>Verophasmatodea</taxon>
        <taxon>Anareolatae</taxon>
        <taxon>Phasmatidae</taxon>
        <taxon>Eurycanthinae</taxon>
        <taxon>Dryococelus</taxon>
    </lineage>
</organism>
<proteinExistence type="predicted"/>
<accession>A0ABQ9GWH5</accession>
<gene>
    <name evidence="1" type="ORF">PR048_020825</name>
</gene>
<comment type="caution">
    <text evidence="1">The sequence shown here is derived from an EMBL/GenBank/DDBJ whole genome shotgun (WGS) entry which is preliminary data.</text>
</comment>
<protein>
    <submittedName>
        <fullName evidence="1">Uncharacterized protein</fullName>
    </submittedName>
</protein>
<reference evidence="1 2" key="1">
    <citation type="submission" date="2023-02" db="EMBL/GenBank/DDBJ databases">
        <title>LHISI_Scaffold_Assembly.</title>
        <authorList>
            <person name="Stuart O.P."/>
            <person name="Cleave R."/>
            <person name="Magrath M.J.L."/>
            <person name="Mikheyev A.S."/>
        </authorList>
    </citation>
    <scope>NUCLEOTIDE SEQUENCE [LARGE SCALE GENOMIC DNA]</scope>
    <source>
        <strain evidence="1">Daus_M_001</strain>
        <tissue evidence="1">Leg muscle</tissue>
    </source>
</reference>
<evidence type="ECO:0000313" key="1">
    <source>
        <dbReference type="EMBL" id="KAJ8876380.1"/>
    </source>
</evidence>
<dbReference type="Proteomes" id="UP001159363">
    <property type="component" value="Chromosome 7"/>
</dbReference>
<dbReference type="EMBL" id="JARBHB010000008">
    <property type="protein sequence ID" value="KAJ8876380.1"/>
    <property type="molecule type" value="Genomic_DNA"/>
</dbReference>
<name>A0ABQ9GWH5_9NEOP</name>
<keyword evidence="2" id="KW-1185">Reference proteome</keyword>
<evidence type="ECO:0000313" key="2">
    <source>
        <dbReference type="Proteomes" id="UP001159363"/>
    </source>
</evidence>
<sequence length="78" mass="9433">MILSDARTIFLQCICLQWERFCRGTTQSRPYLCWNTNKKKYRPYSYQTEIDKKIVVSMFSLKTSHLSLMSQRKEKQVF</sequence>